<organism evidence="5 6">
    <name type="scientific">Sodiomyces alkalinus (strain CBS 110278 / VKM F-3762 / F11)</name>
    <name type="common">Alkaliphilic filamentous fungus</name>
    <dbReference type="NCBI Taxonomy" id="1314773"/>
    <lineage>
        <taxon>Eukaryota</taxon>
        <taxon>Fungi</taxon>
        <taxon>Dikarya</taxon>
        <taxon>Ascomycota</taxon>
        <taxon>Pezizomycotina</taxon>
        <taxon>Sordariomycetes</taxon>
        <taxon>Hypocreomycetidae</taxon>
        <taxon>Glomerellales</taxon>
        <taxon>Plectosphaerellaceae</taxon>
        <taxon>Sodiomyces</taxon>
    </lineage>
</organism>
<dbReference type="EMBL" id="ML119056">
    <property type="protein sequence ID" value="ROT38300.1"/>
    <property type="molecule type" value="Genomic_DNA"/>
</dbReference>
<sequence length="264" mass="27408">MATFASASPSAPLLGSYLMLSSTLLAYTLGGAGFDWVLIDMEHSPLSPADATALVHAVSVASRNKTVTFVRTPSSGVEYVKWALDSGANGIVVPMIQSREQAEAVVSHARYPPAGQRSFGPFYAPYANLAGDGTLTGYAAETAKDVSVILMIESAAGVENAEGIMSTPGISGIFVGPVDLRLSLGLSGPHGEEAAYLQALGKIAQLGQQLGVKVGIFVAQPDVMPRLQRLGYSYFLVGGDVMFAGNGARAALTAAKDVLRDSKI</sequence>
<dbReference type="GO" id="GO:0016832">
    <property type="term" value="F:aldehyde-lyase activity"/>
    <property type="evidence" value="ECO:0007669"/>
    <property type="project" value="TreeGrafter"/>
</dbReference>
<dbReference type="OrthoDB" id="2326446at2759"/>
<dbReference type="STRING" id="1314773.A0A3N2PUY8"/>
<keyword evidence="2" id="KW-0479">Metal-binding</keyword>
<dbReference type="GO" id="GO:0046872">
    <property type="term" value="F:metal ion binding"/>
    <property type="evidence" value="ECO:0007669"/>
    <property type="project" value="UniProtKB-KW"/>
</dbReference>
<evidence type="ECO:0000313" key="6">
    <source>
        <dbReference type="Proteomes" id="UP000272025"/>
    </source>
</evidence>
<protein>
    <submittedName>
        <fullName evidence="5">Phosphoenolpyruvate/pyruvate domain-containing protein</fullName>
    </submittedName>
</protein>
<dbReference type="InterPro" id="IPR050251">
    <property type="entry name" value="HpcH-HpaI_aldolase"/>
</dbReference>
<gene>
    <name evidence="5" type="ORF">SODALDRAFT_324681</name>
</gene>
<dbReference type="Gene3D" id="3.20.20.60">
    <property type="entry name" value="Phosphoenolpyruvate-binding domains"/>
    <property type="match status" value="1"/>
</dbReference>
<keyword evidence="5" id="KW-0670">Pyruvate</keyword>
<dbReference type="GO" id="GO:0005737">
    <property type="term" value="C:cytoplasm"/>
    <property type="evidence" value="ECO:0007669"/>
    <property type="project" value="TreeGrafter"/>
</dbReference>
<accession>A0A3N2PUY8</accession>
<dbReference type="InterPro" id="IPR005000">
    <property type="entry name" value="Aldolase/citrate-lyase_domain"/>
</dbReference>
<dbReference type="RefSeq" id="XP_028466106.1">
    <property type="nucleotide sequence ID" value="XM_028609913.1"/>
</dbReference>
<proteinExistence type="inferred from homology"/>
<dbReference type="PANTHER" id="PTHR30502:SF0">
    <property type="entry name" value="PHOSPHOENOLPYRUVATE CARBOXYLASE FAMILY PROTEIN"/>
    <property type="match status" value="1"/>
</dbReference>
<dbReference type="AlphaFoldDB" id="A0A3N2PUY8"/>
<reference evidence="5 6" key="1">
    <citation type="journal article" date="2018" name="Mol. Ecol.">
        <title>The obligate alkalophilic soda-lake fungus Sodiomyces alkalinus has shifted to a protein diet.</title>
        <authorList>
            <person name="Grum-Grzhimaylo A.A."/>
            <person name="Falkoski D.L."/>
            <person name="van den Heuvel J."/>
            <person name="Valero-Jimenez C.A."/>
            <person name="Min B."/>
            <person name="Choi I.G."/>
            <person name="Lipzen A."/>
            <person name="Daum C.G."/>
            <person name="Aanen D.K."/>
            <person name="Tsang A."/>
            <person name="Henrissat B."/>
            <person name="Bilanenko E.N."/>
            <person name="de Vries R.P."/>
            <person name="van Kan J.A.L."/>
            <person name="Grigoriev I.V."/>
            <person name="Debets A.J.M."/>
        </authorList>
    </citation>
    <scope>NUCLEOTIDE SEQUENCE [LARGE SCALE GENOMIC DNA]</scope>
    <source>
        <strain evidence="5 6">F11</strain>
    </source>
</reference>
<dbReference type="Pfam" id="PF03328">
    <property type="entry name" value="HpcH_HpaI"/>
    <property type="match status" value="1"/>
</dbReference>
<dbReference type="InterPro" id="IPR040442">
    <property type="entry name" value="Pyrv_kinase-like_dom_sf"/>
</dbReference>
<dbReference type="PANTHER" id="PTHR30502">
    <property type="entry name" value="2-KETO-3-DEOXY-L-RHAMNONATE ALDOLASE"/>
    <property type="match status" value="1"/>
</dbReference>
<evidence type="ECO:0000259" key="4">
    <source>
        <dbReference type="Pfam" id="PF03328"/>
    </source>
</evidence>
<evidence type="ECO:0000256" key="3">
    <source>
        <dbReference type="ARBA" id="ARBA00023239"/>
    </source>
</evidence>
<evidence type="ECO:0000256" key="1">
    <source>
        <dbReference type="ARBA" id="ARBA00005568"/>
    </source>
</evidence>
<evidence type="ECO:0000313" key="5">
    <source>
        <dbReference type="EMBL" id="ROT38300.1"/>
    </source>
</evidence>
<dbReference type="SUPFAM" id="SSF51621">
    <property type="entry name" value="Phosphoenolpyruvate/pyruvate domain"/>
    <property type="match status" value="1"/>
</dbReference>
<keyword evidence="6" id="KW-1185">Reference proteome</keyword>
<keyword evidence="3" id="KW-0456">Lyase</keyword>
<feature type="domain" description="HpcH/HpaI aldolase/citrate lyase" evidence="4">
    <location>
        <begin position="15"/>
        <end position="241"/>
    </location>
</feature>
<name>A0A3N2PUY8_SODAK</name>
<evidence type="ECO:0000256" key="2">
    <source>
        <dbReference type="ARBA" id="ARBA00022723"/>
    </source>
</evidence>
<comment type="similarity">
    <text evidence="1">Belongs to the HpcH/HpaI aldolase family.</text>
</comment>
<dbReference type="Proteomes" id="UP000272025">
    <property type="component" value="Unassembled WGS sequence"/>
</dbReference>
<dbReference type="GeneID" id="39578391"/>
<dbReference type="InterPro" id="IPR015813">
    <property type="entry name" value="Pyrv/PenolPyrv_kinase-like_dom"/>
</dbReference>